<dbReference type="SUPFAM" id="SSF53474">
    <property type="entry name" value="alpha/beta-Hydrolases"/>
    <property type="match status" value="1"/>
</dbReference>
<protein>
    <submittedName>
        <fullName evidence="2">2-succinyl-6-hydroxy-2, 4-cyclohexadiene-1-carboxylate synthase</fullName>
        <ecNumber evidence="2">4.2.99.20</ecNumber>
    </submittedName>
</protein>
<gene>
    <name evidence="2" type="ORF">NEF87_001943</name>
</gene>
<feature type="domain" description="Serine aminopeptidase S33" evidence="1">
    <location>
        <begin position="61"/>
        <end position="173"/>
    </location>
</feature>
<dbReference type="GO" id="GO:0070205">
    <property type="term" value="F:2-succinyl-6-hydroxy-2,4-cyclohexadiene-1-carboxylate synthase activity"/>
    <property type="evidence" value="ECO:0007669"/>
    <property type="project" value="UniProtKB-EC"/>
</dbReference>
<evidence type="ECO:0000313" key="3">
    <source>
        <dbReference type="Proteomes" id="UP001208689"/>
    </source>
</evidence>
<accession>A0ABY6HQ65</accession>
<reference evidence="2" key="1">
    <citation type="submission" date="2022-09" db="EMBL/GenBank/DDBJ databases">
        <title>Actin cytoskeleton and complex cell architecture in an #Asgard archaeon.</title>
        <authorList>
            <person name="Ponce Toledo R.I."/>
            <person name="Schleper C."/>
            <person name="Rodrigues Oliveira T."/>
            <person name="Wollweber F."/>
            <person name="Xu J."/>
            <person name="Rittmann S."/>
            <person name="Klingl A."/>
            <person name="Pilhofer M."/>
        </authorList>
    </citation>
    <scope>NUCLEOTIDE SEQUENCE</scope>
    <source>
        <strain evidence="2">B-35</strain>
    </source>
</reference>
<evidence type="ECO:0000259" key="1">
    <source>
        <dbReference type="Pfam" id="PF12146"/>
    </source>
</evidence>
<dbReference type="EMBL" id="CP104013">
    <property type="protein sequence ID" value="UYP45658.1"/>
    <property type="molecule type" value="Genomic_DNA"/>
</dbReference>
<keyword evidence="3" id="KW-1185">Reference proteome</keyword>
<dbReference type="InterPro" id="IPR022742">
    <property type="entry name" value="Hydrolase_4"/>
</dbReference>
<dbReference type="PANTHER" id="PTHR12277:SF81">
    <property type="entry name" value="PROTEIN ABHD13"/>
    <property type="match status" value="1"/>
</dbReference>
<dbReference type="GO" id="GO:0016740">
    <property type="term" value="F:transferase activity"/>
    <property type="evidence" value="ECO:0007669"/>
    <property type="project" value="UniProtKB-KW"/>
</dbReference>
<proteinExistence type="predicted"/>
<name>A0ABY6HQ65_9ARCH</name>
<sequence length="268" mass="30560">MFSLEFNIETFLNDSHNSSFIFYPQKIKKPTELDPDCSILEITMKDGISIGGLFYLGESSQPTLLMFHGNGEIAMEYEDIIDRYLKCGVNCAIMDFRGYGFSDGRPTYLKLIQDSLPIYKNISQWLQNHKYSQRIILFGRSLGSVCAVEIASHNPPHLEGIVLESGFCDTYTLMRNLFMFNVPELTPEVIKPWSNKIRIQKIQVPALILHGAQDWIIPVTQANDIKVNLVKSSKISIKLIEHAGHNDIQGFRDQYFSTLKQFIISVSK</sequence>
<dbReference type="EC" id="4.2.99.20" evidence="2"/>
<keyword evidence="2" id="KW-0456">Lyase</keyword>
<organism evidence="2 3">
    <name type="scientific">Candidatus Lokiarchaeum ossiferum</name>
    <dbReference type="NCBI Taxonomy" id="2951803"/>
    <lineage>
        <taxon>Archaea</taxon>
        <taxon>Promethearchaeati</taxon>
        <taxon>Promethearchaeota</taxon>
        <taxon>Promethearchaeia</taxon>
        <taxon>Promethearchaeales</taxon>
        <taxon>Promethearchaeaceae</taxon>
        <taxon>Candidatus Lokiarchaeum</taxon>
    </lineage>
</organism>
<dbReference type="Proteomes" id="UP001208689">
    <property type="component" value="Chromosome"/>
</dbReference>
<evidence type="ECO:0000313" key="2">
    <source>
        <dbReference type="EMBL" id="UYP45658.1"/>
    </source>
</evidence>
<dbReference type="PANTHER" id="PTHR12277">
    <property type="entry name" value="ALPHA/BETA HYDROLASE DOMAIN-CONTAINING PROTEIN"/>
    <property type="match status" value="1"/>
</dbReference>
<dbReference type="Gene3D" id="3.40.50.1820">
    <property type="entry name" value="alpha/beta hydrolase"/>
    <property type="match status" value="1"/>
</dbReference>
<dbReference type="Pfam" id="PF12146">
    <property type="entry name" value="Hydrolase_4"/>
    <property type="match status" value="1"/>
</dbReference>
<keyword evidence="2" id="KW-0808">Transferase</keyword>
<dbReference type="InterPro" id="IPR029058">
    <property type="entry name" value="AB_hydrolase_fold"/>
</dbReference>